<dbReference type="EMBL" id="CM010719">
    <property type="protein sequence ID" value="RZC63171.1"/>
    <property type="molecule type" value="Genomic_DNA"/>
</dbReference>
<organism evidence="3 4">
    <name type="scientific">Papaver somniferum</name>
    <name type="common">Opium poppy</name>
    <dbReference type="NCBI Taxonomy" id="3469"/>
    <lineage>
        <taxon>Eukaryota</taxon>
        <taxon>Viridiplantae</taxon>
        <taxon>Streptophyta</taxon>
        <taxon>Embryophyta</taxon>
        <taxon>Tracheophyta</taxon>
        <taxon>Spermatophyta</taxon>
        <taxon>Magnoliopsida</taxon>
        <taxon>Ranunculales</taxon>
        <taxon>Papaveraceae</taxon>
        <taxon>Papaveroideae</taxon>
        <taxon>Papaver</taxon>
    </lineage>
</organism>
<dbReference type="Gramene" id="RZC63171">
    <property type="protein sequence ID" value="RZC63171"/>
    <property type="gene ID" value="C5167_024925"/>
</dbReference>
<proteinExistence type="predicted"/>
<gene>
    <name evidence="3" type="ORF">C5167_024925</name>
</gene>
<dbReference type="SUPFAM" id="SSF48403">
    <property type="entry name" value="Ankyrin repeat"/>
    <property type="match status" value="1"/>
</dbReference>
<name>A0A4Y7JTA9_PAPSO</name>
<dbReference type="PROSITE" id="PS50088">
    <property type="entry name" value="ANK_REPEAT"/>
    <property type="match status" value="1"/>
</dbReference>
<feature type="repeat" description="ANK" evidence="1">
    <location>
        <begin position="162"/>
        <end position="194"/>
    </location>
</feature>
<dbReference type="AlphaFoldDB" id="A0A4Y7JTA9"/>
<dbReference type="InterPro" id="IPR002110">
    <property type="entry name" value="Ankyrin_rpt"/>
</dbReference>
<dbReference type="InterPro" id="IPR036770">
    <property type="entry name" value="Ankyrin_rpt-contain_sf"/>
</dbReference>
<sequence>MEPEMNHQQEVLRILTSMNNELAALNRNVVGSDGAVGRNSSVNISNNQIQTFNFNSTDHEIEGPADEVGNNPASDSEQQGEGNRGRHHIIEEHIQLHEAAKHGDWAWAEQFFNDHPEMMTVEITNEKETALHIAADHTKWAFVENLVQHMPSEKLELQDSKHGFTALHTSAMEGNTRVAKLMVTRNGTLTKIRDNYGRVPLHTAAKYVSDGQTEALKYLYFATNKDVFAGPHEIELSLLQRFPKTKDSGVCALEVLVRRPFSFRSGNKTTWWQNLLQIDTTTRNEHGRNTNCEMDPTTPTDVHSSTVCQPDTAAPSHLGNSTVQLDEMASNDIVRCTILQPGLASPNELGSNTALQVCRMASNGDSSSTVIQVDTTTPTDLDTILAMDTAAPTNLDNSTISQAGSMVSNDNLSNTLIQVGETFPNDLGRSTRVIELRTINSNILDSSTVPEVDPTALSDLDRAGTENHLTESSREFSTMCRGNIMTLFLVYLITYLTRVPSIKNLCEQKFINEQAYKLVSIMLEQLDLTMNKSDIIDFFKTSSLMKTAITYGTTEVVKLSLQKFPYLLWSKMEGQTVVQTAIGERNEKVFNFICVKMEEDMDELNLHMNFCKKFKCLSSSPPPNPTKHLVSAMKHLLRRSLDSPPRVLVRSRSSHSSSSCSDLIRTKKNSDHNVVHLTRSGSCFSTLAR</sequence>
<keyword evidence="1" id="KW-0040">ANK repeat</keyword>
<evidence type="ECO:0000256" key="1">
    <source>
        <dbReference type="PROSITE-ProRule" id="PRU00023"/>
    </source>
</evidence>
<evidence type="ECO:0000313" key="4">
    <source>
        <dbReference type="Proteomes" id="UP000316621"/>
    </source>
</evidence>
<dbReference type="PANTHER" id="PTHR47303:SF1">
    <property type="entry name" value="NF-KAPPA-B INHIBITOR BETA"/>
    <property type="match status" value="1"/>
</dbReference>
<dbReference type="PANTHER" id="PTHR47303">
    <property type="match status" value="1"/>
</dbReference>
<dbReference type="Proteomes" id="UP000316621">
    <property type="component" value="Chromosome 5"/>
</dbReference>
<feature type="compositionally biased region" description="Polar residues" evidence="2">
    <location>
        <begin position="71"/>
        <end position="81"/>
    </location>
</feature>
<reference evidence="3 4" key="1">
    <citation type="journal article" date="2018" name="Science">
        <title>The opium poppy genome and morphinan production.</title>
        <authorList>
            <person name="Guo L."/>
            <person name="Winzer T."/>
            <person name="Yang X."/>
            <person name="Li Y."/>
            <person name="Ning Z."/>
            <person name="He Z."/>
            <person name="Teodor R."/>
            <person name="Lu Y."/>
            <person name="Bowser T.A."/>
            <person name="Graham I.A."/>
            <person name="Ye K."/>
        </authorList>
    </citation>
    <scope>NUCLEOTIDE SEQUENCE [LARGE SCALE GENOMIC DNA]</scope>
    <source>
        <strain evidence="4">cv. HN1</strain>
        <tissue evidence="3">Leaves</tissue>
    </source>
</reference>
<keyword evidence="4" id="KW-1185">Reference proteome</keyword>
<protein>
    <submittedName>
        <fullName evidence="3">Uncharacterized protein</fullName>
    </submittedName>
</protein>
<feature type="region of interest" description="Disordered" evidence="2">
    <location>
        <begin position="58"/>
        <end position="84"/>
    </location>
</feature>
<accession>A0A4Y7JTA9</accession>
<dbReference type="Pfam" id="PF12796">
    <property type="entry name" value="Ank_2"/>
    <property type="match status" value="1"/>
</dbReference>
<evidence type="ECO:0000313" key="3">
    <source>
        <dbReference type="EMBL" id="RZC63171.1"/>
    </source>
</evidence>
<evidence type="ECO:0000256" key="2">
    <source>
        <dbReference type="SAM" id="MobiDB-lite"/>
    </source>
</evidence>
<dbReference type="SMART" id="SM00248">
    <property type="entry name" value="ANK"/>
    <property type="match status" value="4"/>
</dbReference>
<dbReference type="Gene3D" id="1.25.40.20">
    <property type="entry name" value="Ankyrin repeat-containing domain"/>
    <property type="match status" value="1"/>
</dbReference>
<feature type="region of interest" description="Disordered" evidence="2">
    <location>
        <begin position="643"/>
        <end position="663"/>
    </location>
</feature>